<dbReference type="PANTHER" id="PTHR32309">
    <property type="entry name" value="TYROSINE-PROTEIN KINASE"/>
    <property type="match status" value="1"/>
</dbReference>
<feature type="region of interest" description="Disordered" evidence="1">
    <location>
        <begin position="166"/>
        <end position="188"/>
    </location>
</feature>
<evidence type="ECO:0000256" key="2">
    <source>
        <dbReference type="SAM" id="Phobius"/>
    </source>
</evidence>
<evidence type="ECO:0000256" key="1">
    <source>
        <dbReference type="SAM" id="MobiDB-lite"/>
    </source>
</evidence>
<reference evidence="3 4" key="2">
    <citation type="submission" date="2020-03" db="EMBL/GenBank/DDBJ databases">
        <authorList>
            <person name="Ichikawa N."/>
            <person name="Kimura A."/>
            <person name="Kitahashi Y."/>
            <person name="Uohara A."/>
        </authorList>
    </citation>
    <scope>NUCLEOTIDE SEQUENCE [LARGE SCALE GENOMIC DNA]</scope>
    <source>
        <strain evidence="3 4">NBRC 108638</strain>
    </source>
</reference>
<dbReference type="Proteomes" id="UP000482960">
    <property type="component" value="Unassembled WGS sequence"/>
</dbReference>
<reference evidence="3 4" key="1">
    <citation type="submission" date="2020-03" db="EMBL/GenBank/DDBJ databases">
        <title>Whole genome shotgun sequence of Phytohabitans rumicis NBRC 108638.</title>
        <authorList>
            <person name="Komaki H."/>
            <person name="Tamura T."/>
        </authorList>
    </citation>
    <scope>NUCLEOTIDE SEQUENCE [LARGE SCALE GENOMIC DNA]</scope>
    <source>
        <strain evidence="3 4">NBRC 108638</strain>
    </source>
</reference>
<evidence type="ECO:0008006" key="5">
    <source>
        <dbReference type="Google" id="ProtNLM"/>
    </source>
</evidence>
<protein>
    <recommendedName>
        <fullName evidence="5">Polysaccharide chain length determinant N-terminal domain-containing protein</fullName>
    </recommendedName>
</protein>
<dbReference type="RefSeq" id="WP_173074113.1">
    <property type="nucleotide sequence ID" value="NZ_BAABJB010000016.1"/>
</dbReference>
<dbReference type="EMBL" id="BLPG01000001">
    <property type="protein sequence ID" value="GFJ87237.1"/>
    <property type="molecule type" value="Genomic_DNA"/>
</dbReference>
<name>A0A6V8KZH2_9ACTN</name>
<keyword evidence="2" id="KW-0812">Transmembrane</keyword>
<sequence length="213" mass="21198">MLVLLALLGAAAGGVYCAVKEPSYRAESHVVFTGERGESLAAVSFAQAYGRIAAGAQVTDKAAKTLGSRDGLSDVKATTSPDAPVVEITATGADAERTAAVANAVADALVDHASARKKKTRISASVLAQAATPPAPSSPRPALGATLGAVAGLLIGGLAALAGVGRGRSQPQAPLGAGTTPLDPIHRGGVLTAIPADQQRTVGRAVVTYREMS</sequence>
<comment type="caution">
    <text evidence="3">The sequence shown here is derived from an EMBL/GenBank/DDBJ whole genome shotgun (WGS) entry which is preliminary data.</text>
</comment>
<evidence type="ECO:0000313" key="4">
    <source>
        <dbReference type="Proteomes" id="UP000482960"/>
    </source>
</evidence>
<proteinExistence type="predicted"/>
<gene>
    <name evidence="3" type="ORF">Prum_008790</name>
</gene>
<feature type="transmembrane region" description="Helical" evidence="2">
    <location>
        <begin position="142"/>
        <end position="164"/>
    </location>
</feature>
<organism evidence="3 4">
    <name type="scientific">Phytohabitans rumicis</name>
    <dbReference type="NCBI Taxonomy" id="1076125"/>
    <lineage>
        <taxon>Bacteria</taxon>
        <taxon>Bacillati</taxon>
        <taxon>Actinomycetota</taxon>
        <taxon>Actinomycetes</taxon>
        <taxon>Micromonosporales</taxon>
        <taxon>Micromonosporaceae</taxon>
    </lineage>
</organism>
<dbReference type="PANTHER" id="PTHR32309:SF31">
    <property type="entry name" value="CAPSULAR EXOPOLYSACCHARIDE FAMILY"/>
    <property type="match status" value="1"/>
</dbReference>
<keyword evidence="2" id="KW-1133">Transmembrane helix</keyword>
<dbReference type="AlphaFoldDB" id="A0A6V8KZH2"/>
<evidence type="ECO:0000313" key="3">
    <source>
        <dbReference type="EMBL" id="GFJ87237.1"/>
    </source>
</evidence>
<accession>A0A6V8KZH2</accession>
<keyword evidence="2" id="KW-0472">Membrane</keyword>
<keyword evidence="4" id="KW-1185">Reference proteome</keyword>
<dbReference type="InterPro" id="IPR050445">
    <property type="entry name" value="Bact_polysacc_biosynth/exp"/>
</dbReference>